<feature type="compositionally biased region" description="Basic and acidic residues" evidence="11">
    <location>
        <begin position="1051"/>
        <end position="1061"/>
    </location>
</feature>
<feature type="repeat" description="ANK" evidence="9">
    <location>
        <begin position="1373"/>
        <end position="1405"/>
    </location>
</feature>
<feature type="domain" description="PARP catalytic" evidence="12">
    <location>
        <begin position="2645"/>
        <end position="2788"/>
    </location>
</feature>
<feature type="domain" description="WGR" evidence="14">
    <location>
        <begin position="2360"/>
        <end position="2471"/>
    </location>
</feature>
<feature type="compositionally biased region" description="Polar residues" evidence="11">
    <location>
        <begin position="282"/>
        <end position="302"/>
    </location>
</feature>
<evidence type="ECO:0000256" key="11">
    <source>
        <dbReference type="SAM" id="MobiDB-lite"/>
    </source>
</evidence>
<evidence type="ECO:0000256" key="1">
    <source>
        <dbReference type="ARBA" id="ARBA00004123"/>
    </source>
</evidence>
<evidence type="ECO:0000256" key="4">
    <source>
        <dbReference type="ARBA" id="ARBA00022695"/>
    </source>
</evidence>
<protein>
    <recommendedName>
        <fullName evidence="10">Poly [ADP-ribose] polymerase</fullName>
        <shortName evidence="10">PARP</shortName>
        <ecNumber evidence="10">2.4.2.-</ecNumber>
    </recommendedName>
</protein>
<dbReference type="eggNOG" id="KOG1037">
    <property type="taxonomic scope" value="Eukaryota"/>
</dbReference>
<feature type="repeat" description="ANK" evidence="9">
    <location>
        <begin position="664"/>
        <end position="696"/>
    </location>
</feature>
<dbReference type="InterPro" id="IPR036770">
    <property type="entry name" value="Ankyrin_rpt-contain_sf"/>
</dbReference>
<feature type="repeat" description="ANK" evidence="9">
    <location>
        <begin position="1923"/>
        <end position="1945"/>
    </location>
</feature>
<dbReference type="InterPro" id="IPR012317">
    <property type="entry name" value="Poly(ADP-ribose)pol_cat_dom"/>
</dbReference>
<dbReference type="SMART" id="SM00248">
    <property type="entry name" value="ANK"/>
    <property type="match status" value="22"/>
</dbReference>
<dbReference type="GO" id="GO:0005634">
    <property type="term" value="C:nucleus"/>
    <property type="evidence" value="ECO:0007669"/>
    <property type="project" value="UniProtKB-SubCell"/>
</dbReference>
<sequence>MAPRASKRQLVATSDGEVASGVNLRETDTNPSERATNHAWETRFGALEILAVYTGSEHDDGGLPGREFGFVRLVDDVLFGDTDEEDSIEVEWLEEERPAGTTSDELVADEKLVPNGKATKTKKGGKKARNKGKYKGKLSDGKNATDVQTVGAEQLTSASAGQTKVSGGDAEAKPKDSYLLQYHGDGYGYASIGAIICSVSDVVSEDKTGVVKVQEKALKYVRDRLDAQLSDDYDRFVDEAKYPDYTQRMRASGRKRVKVEFIADSKSDGDTAGAGGRKAAKSQGNRLARSSKSPTKPRTSGVSVRKGKAVKREDILQPNSEVQVQPDPFTVKTGKLSICGGDIERCGKELIRAYRSGDSAVFKKLCKGKSTDVHSLYATQSVDVRKTALDYAIVAEDKAAVDLLWAAMAVSNPVLAEHLKCSLVTVSTGKHTSKYADYNRRKVNMSRGGKEGNNAFVADLSNGQYASDKYKCPPNNTHLVDLMCTHGPVSLDFWTHLDKLRDAEMMSQQFASGASFAPVHAAAANNHSAYLSQLLAVAPDSVQLEDSHEANLLHYACVSSTGHTLKYLLDGKGTELQRNKPTRFDKTTPLMWAARVARAHNVSLLCANQDETKLSSMHRAMNRLGYTPLHLAVASWCSGRLETVRALVECGAEVDVRAHITRQNKTTPLLMAAAKGDLEMVQLLVELGANPVLRDKLKRGAVILAAKNGHAHVLSYLLRVGVDANARDTSDNTAAHYAAAYGWLECLKVLVDQAEALPDERNNWATTPVGVALKKNRLACAAYLLQLGERVDVNICDKSGESLFCTVLKVYAEDLANVPPTFSGGGKNALAVPWVVQRMLDRSDLDVTVADAQGNTALHALASRCYGNQTARERIMGLYDELLTRGANALQQNNEAQVAVGCVLKQKTFWHTPVEKLLRHVKHDITPGPRSGGNTLLHLLLSKIMDATSSDSGSFKQMFGTLRDTLGEDVCGRWAETVNDDGYTPVLVAFAAVQKNWTSCTHPSVPLLEFVVSALPRHLDACVTRTAAFSDLVVMATRIAATTATDFSLFEREGGSEDQKKNGRSNNAGNQRRRSFYHSDDSDSDSSGDSSDASDAEDVDSSISGSKPGTAHTQIRWRVKDQYTPHGNMNAFHFTTLIPDVGWCTEMCLELLKAISKPRAKTLLNAKAVHTGTTPLSNLYKLTHTRDSAETSVRTIAQLMKTLCDVGAHAMPVSNPFFVSLDDAVAYQSEPVDETQLLKRITAYQAGIDASASAMDLDESVDKDASEEETIKEVLHTFILNREKANIAAMVRDKTRRQLLSNQFNPPVHSMLAPTLSVKSEVITELVVADVCLDLEIKNLSGQTALFVSVANKNKWFAEALLSAGADANAVSEGETPLTVACALGDLSLVKLMVDNNADVHYQTPHNGTCLHVAVLQQHEQVVQFLLQAGVDVEGKDSRARTALHHAVSKVKGAKQMLRPIEVQLLEAGASVNVQDKYERTPLHYAFVSTDHDMQCDFPPKPGSSTVDPIDLLTAFTATSTFNLSTRDMDNRNILHLAAAVGATVCAISLVERDPTLADQLDCDGNTPLACAIMSQRAHSAILLISKDAGLTHPIHIVRKEWVVHKQPKATQVDNNQAGQAISFPRPPQQPTPKRQIRIVSRETRSPLYCALDAGVEFQSVARYLLARGGVSVVQVLRDLFACGKFQLALKHIRESRNSEELAERDAEGMTLLHRLCAASSFTHSPGFATTIAQALLAKGTIDASATDHRRRTALHVAALYGHVDLVILLVEKYKVNADATDTTGGTALSQMLTGNNPSVHIAACLLTHSAQGASMVSTPLVNAARVHEEQLSVHERFTEGYQFTTRCAQTTHERTDVVQRLTQEKATTANAGDTPPGDADPTDTPTAESTCLIEAVRLGDVGLVNVVMAHAQPTHCALTDSQGYTALHHAVLSRNVQVLDTLLQWNRFDIDAQDSHGRTALLHSVAIGSINSDWTMSQCLLAYGANPMITHTPNQNAAKDDQSLSPIGYAVRANKVRIVQAMLSAKTHRMAKKEPQSTKAQSTGSLVWVRFAASSAVWTLCRVYTAKQSTYHVKVIRDDAEVQTAVELPTPIDRHGALVEVAGAFVRAVDDQVDILTTAQYQALVFEIEYARAKAQAVGTSNSTEDTAADSSKNSLQLSTEHREALNSALSVGQKVFVSECKGLQLHGAVIAHANGNGTYEVQLYRGMVRRCDRKQLRPTRTDLLLTLQTPLPNKASLLAGHPERLLHLCVHPVSFGSYDNVHMLQTLLDCGVDQRMCDVLGRTCAEVAARGSALAKALQVADMDVDAVQDGDTDMAGAFVDLEGDAEKQLEALHSAGADGTVEVVPTVSKVCEQQSVGLQVLKCGQEDTGICASTSAYYDVTLSKVDVQYGTYGKYVFYRMQVIVDPVQKVFILLTNWGRIGEDGLHQETPFQDREGAINEFRKVYKSKTGNEWANRSPEMFERKPKKYQMVRRPHSKVEDPRSLLPAIEADEHLPNPTLNKHVATALAAMLDVKALSAAAKSIGLDQGGLPLGLVSVQTLAQAEQVLTDVSTALDELTAACNHRDKTVDGVRTHFERVAKLTNEFYELMPMSEGAGGAVEAFSRKNHKTALGKAVEMVRVLKDLSVARQVLLGARLRRKELHPLDYAYKALDMHMEVLPITHPEAQCLLAYIDNTSDGYSDMVVNNIFSLTRNSAGVCDPTGAVGNKQLLFHGSKTTNLCGIIKQGLRIAPPDAPRTGLAYGKGVYFADQMSKSLGYSSVLQNNNASTTQPRAYVFVAEVAVGKL</sequence>
<feature type="repeat" description="ANK" evidence="9">
    <location>
        <begin position="697"/>
        <end position="729"/>
    </location>
</feature>
<dbReference type="GeneID" id="25900921"/>
<dbReference type="Pfam" id="PF12796">
    <property type="entry name" value="Ank_2"/>
    <property type="match status" value="3"/>
</dbReference>
<feature type="region of interest" description="Disordered" evidence="11">
    <location>
        <begin position="1866"/>
        <end position="1887"/>
    </location>
</feature>
<feature type="region of interest" description="Disordered" evidence="11">
    <location>
        <begin position="112"/>
        <end position="143"/>
    </location>
</feature>
<feature type="repeat" description="ANK" evidence="9">
    <location>
        <begin position="624"/>
        <end position="659"/>
    </location>
</feature>
<feature type="compositionally biased region" description="Low complexity" evidence="11">
    <location>
        <begin position="1870"/>
        <end position="1887"/>
    </location>
</feature>
<feature type="repeat" description="ANK" evidence="9">
    <location>
        <begin position="1750"/>
        <end position="1783"/>
    </location>
</feature>
<dbReference type="PANTHER" id="PTHR24198">
    <property type="entry name" value="ANKYRIN REPEAT AND PROTEIN KINASE DOMAIN-CONTAINING PROTEIN"/>
    <property type="match status" value="1"/>
</dbReference>
<organism evidence="15 16">
    <name type="scientific">Sphaeroforma arctica JP610</name>
    <dbReference type="NCBI Taxonomy" id="667725"/>
    <lineage>
        <taxon>Eukaryota</taxon>
        <taxon>Ichthyosporea</taxon>
        <taxon>Ichthyophonida</taxon>
        <taxon>Sphaeroforma</taxon>
    </lineage>
</organism>
<dbReference type="GO" id="GO:0016779">
    <property type="term" value="F:nucleotidyltransferase activity"/>
    <property type="evidence" value="ECO:0007669"/>
    <property type="project" value="UniProtKB-KW"/>
</dbReference>
<keyword evidence="8" id="KW-0539">Nucleus</keyword>
<keyword evidence="3 10" id="KW-0808">Transferase</keyword>
<dbReference type="Pfam" id="PF05406">
    <property type="entry name" value="WGR"/>
    <property type="match status" value="1"/>
</dbReference>
<comment type="subcellular location">
    <subcellularLocation>
        <location evidence="1">Nucleus</location>
    </subcellularLocation>
</comment>
<dbReference type="InterPro" id="IPR008893">
    <property type="entry name" value="WGR_domain"/>
</dbReference>
<name>A0A0L0GGM6_9EUKA</name>
<evidence type="ECO:0000256" key="7">
    <source>
        <dbReference type="ARBA" id="ARBA00023043"/>
    </source>
</evidence>
<dbReference type="SUPFAM" id="SSF48403">
    <property type="entry name" value="Ankyrin repeat"/>
    <property type="match status" value="5"/>
</dbReference>
<feature type="region of interest" description="Disordered" evidence="11">
    <location>
        <begin position="153"/>
        <end position="172"/>
    </location>
</feature>
<dbReference type="Gene3D" id="1.25.40.20">
    <property type="entry name" value="Ankyrin repeat-containing domain"/>
    <property type="match status" value="8"/>
</dbReference>
<dbReference type="Pfam" id="PF00644">
    <property type="entry name" value="PARP"/>
    <property type="match status" value="1"/>
</dbReference>
<dbReference type="PROSITE" id="PS51059">
    <property type="entry name" value="PARP_CATALYTIC"/>
    <property type="match status" value="1"/>
</dbReference>
<keyword evidence="16" id="KW-1185">Reference proteome</keyword>
<accession>A0A0L0GGM6</accession>
<dbReference type="PROSITE" id="PS50297">
    <property type="entry name" value="ANK_REP_REGION"/>
    <property type="match status" value="6"/>
</dbReference>
<dbReference type="EC" id="2.4.2.-" evidence="10"/>
<feature type="region of interest" description="Disordered" evidence="11">
    <location>
        <begin position="1"/>
        <end position="34"/>
    </location>
</feature>
<dbReference type="SMART" id="SM00773">
    <property type="entry name" value="WGR"/>
    <property type="match status" value="1"/>
</dbReference>
<dbReference type="PANTHER" id="PTHR24198:SF165">
    <property type="entry name" value="ANKYRIN REPEAT-CONTAINING PROTEIN-RELATED"/>
    <property type="match status" value="1"/>
</dbReference>
<proteinExistence type="predicted"/>
<dbReference type="InterPro" id="IPR004102">
    <property type="entry name" value="Poly(ADP-ribose)pol_reg_dom"/>
</dbReference>
<dbReference type="EMBL" id="KQ241608">
    <property type="protein sequence ID" value="KNC87483.1"/>
    <property type="molecule type" value="Genomic_DNA"/>
</dbReference>
<dbReference type="Pfam" id="PF13857">
    <property type="entry name" value="Ank_5"/>
    <property type="match status" value="1"/>
</dbReference>
<feature type="region of interest" description="Disordered" evidence="11">
    <location>
        <begin position="267"/>
        <end position="309"/>
    </location>
</feature>
<feature type="domain" description="PARP alpha-helical" evidence="13">
    <location>
        <begin position="2499"/>
        <end position="2635"/>
    </location>
</feature>
<dbReference type="PROSITE" id="PS50088">
    <property type="entry name" value="ANK_REPEAT"/>
    <property type="match status" value="8"/>
</dbReference>
<gene>
    <name evidence="15" type="ORF">SARC_00417</name>
</gene>
<keyword evidence="4" id="KW-0548">Nucleotidyltransferase</keyword>
<keyword evidence="5" id="KW-0677">Repeat</keyword>
<dbReference type="RefSeq" id="XP_014161385.1">
    <property type="nucleotide sequence ID" value="XM_014305910.1"/>
</dbReference>
<dbReference type="InterPro" id="IPR002110">
    <property type="entry name" value="Ankyrin_rpt"/>
</dbReference>
<evidence type="ECO:0000256" key="10">
    <source>
        <dbReference type="RuleBase" id="RU362114"/>
    </source>
</evidence>
<dbReference type="SUPFAM" id="SSF47587">
    <property type="entry name" value="Domain of poly(ADP-ribose) polymerase"/>
    <property type="match status" value="1"/>
</dbReference>
<evidence type="ECO:0000256" key="5">
    <source>
        <dbReference type="ARBA" id="ARBA00022737"/>
    </source>
</evidence>
<evidence type="ECO:0000256" key="2">
    <source>
        <dbReference type="ARBA" id="ARBA00022676"/>
    </source>
</evidence>
<dbReference type="PROSITE" id="PS51060">
    <property type="entry name" value="PARP_ALPHA_HD"/>
    <property type="match status" value="1"/>
</dbReference>
<dbReference type="InterPro" id="IPR036616">
    <property type="entry name" value="Poly(ADP-ribose)pol_reg_dom_sf"/>
</dbReference>
<dbReference type="SUPFAM" id="SSF56399">
    <property type="entry name" value="ADP-ribosylation"/>
    <property type="match status" value="1"/>
</dbReference>
<evidence type="ECO:0000256" key="6">
    <source>
        <dbReference type="ARBA" id="ARBA00023027"/>
    </source>
</evidence>
<dbReference type="InterPro" id="IPR036930">
    <property type="entry name" value="WGR_dom_sf"/>
</dbReference>
<evidence type="ECO:0000256" key="8">
    <source>
        <dbReference type="ARBA" id="ARBA00023242"/>
    </source>
</evidence>
<feature type="repeat" description="ANK" evidence="9">
    <location>
        <begin position="1406"/>
        <end position="1438"/>
    </location>
</feature>
<feature type="region of interest" description="Disordered" evidence="11">
    <location>
        <begin position="1051"/>
        <end position="1112"/>
    </location>
</feature>
<reference evidence="15 16" key="1">
    <citation type="submission" date="2011-02" db="EMBL/GenBank/DDBJ databases">
        <title>The Genome Sequence of Sphaeroforma arctica JP610.</title>
        <authorList>
            <consortium name="The Broad Institute Genome Sequencing Platform"/>
            <person name="Russ C."/>
            <person name="Cuomo C."/>
            <person name="Young S.K."/>
            <person name="Zeng Q."/>
            <person name="Gargeya S."/>
            <person name="Alvarado L."/>
            <person name="Berlin A."/>
            <person name="Chapman S.B."/>
            <person name="Chen Z."/>
            <person name="Freedman E."/>
            <person name="Gellesch M."/>
            <person name="Goldberg J."/>
            <person name="Griggs A."/>
            <person name="Gujja S."/>
            <person name="Heilman E."/>
            <person name="Heiman D."/>
            <person name="Howarth C."/>
            <person name="Mehta T."/>
            <person name="Neiman D."/>
            <person name="Pearson M."/>
            <person name="Roberts A."/>
            <person name="Saif S."/>
            <person name="Shea T."/>
            <person name="Shenoy N."/>
            <person name="Sisk P."/>
            <person name="Stolte C."/>
            <person name="Sykes S."/>
            <person name="White J."/>
            <person name="Yandava C."/>
            <person name="Burger G."/>
            <person name="Gray M.W."/>
            <person name="Holland P.W.H."/>
            <person name="King N."/>
            <person name="Lang F.B.F."/>
            <person name="Roger A.J."/>
            <person name="Ruiz-Trillo I."/>
            <person name="Haas B."/>
            <person name="Nusbaum C."/>
            <person name="Birren B."/>
        </authorList>
    </citation>
    <scope>NUCLEOTIDE SEQUENCE [LARGE SCALE GENOMIC DNA]</scope>
    <source>
        <strain evidence="15 16">JP610</strain>
    </source>
</reference>
<evidence type="ECO:0000313" key="16">
    <source>
        <dbReference type="Proteomes" id="UP000054560"/>
    </source>
</evidence>
<evidence type="ECO:0000256" key="9">
    <source>
        <dbReference type="PROSITE-ProRule" id="PRU00023"/>
    </source>
</evidence>
<feature type="compositionally biased region" description="Acidic residues" evidence="11">
    <location>
        <begin position="1082"/>
        <end position="1100"/>
    </location>
</feature>
<keyword evidence="7 9" id="KW-0040">ANK repeat</keyword>
<dbReference type="OrthoDB" id="429950at2759"/>
<feature type="compositionally biased region" description="Polar residues" evidence="11">
    <location>
        <begin position="154"/>
        <end position="165"/>
    </location>
</feature>
<keyword evidence="6 10" id="KW-0520">NAD</keyword>
<dbReference type="Proteomes" id="UP000054560">
    <property type="component" value="Unassembled WGS sequence"/>
</dbReference>
<evidence type="ECO:0000259" key="12">
    <source>
        <dbReference type="PROSITE" id="PS51059"/>
    </source>
</evidence>
<dbReference type="SUPFAM" id="SSF142921">
    <property type="entry name" value="WGR domain-like"/>
    <property type="match status" value="1"/>
</dbReference>
<keyword evidence="2 10" id="KW-0328">Glycosyltransferase</keyword>
<feature type="repeat" description="ANK" evidence="9">
    <location>
        <begin position="1341"/>
        <end position="1373"/>
    </location>
</feature>
<dbReference type="Pfam" id="PF02877">
    <property type="entry name" value="PARP_reg"/>
    <property type="match status" value="1"/>
</dbReference>
<feature type="compositionally biased region" description="Basic residues" evidence="11">
    <location>
        <begin position="119"/>
        <end position="136"/>
    </location>
</feature>
<dbReference type="STRING" id="667725.A0A0L0GGM6"/>
<dbReference type="GO" id="GO:0003950">
    <property type="term" value="F:NAD+ poly-ADP-ribosyltransferase activity"/>
    <property type="evidence" value="ECO:0007669"/>
    <property type="project" value="UniProtKB-UniRule"/>
</dbReference>
<evidence type="ECO:0000313" key="15">
    <source>
        <dbReference type="EMBL" id="KNC87483.1"/>
    </source>
</evidence>
<evidence type="ECO:0000259" key="13">
    <source>
        <dbReference type="PROSITE" id="PS51060"/>
    </source>
</evidence>
<dbReference type="CDD" id="cd07997">
    <property type="entry name" value="WGR_PARP"/>
    <property type="match status" value="1"/>
</dbReference>
<dbReference type="Pfam" id="PF00023">
    <property type="entry name" value="Ank"/>
    <property type="match status" value="2"/>
</dbReference>
<evidence type="ECO:0000259" key="14">
    <source>
        <dbReference type="PROSITE" id="PS51977"/>
    </source>
</evidence>
<dbReference type="Gene3D" id="3.90.228.10">
    <property type="match status" value="1"/>
</dbReference>
<dbReference type="Gene3D" id="1.20.142.10">
    <property type="entry name" value="Poly(ADP-ribose) polymerase, regulatory domain"/>
    <property type="match status" value="1"/>
</dbReference>
<dbReference type="PROSITE" id="PS51977">
    <property type="entry name" value="WGR"/>
    <property type="match status" value="1"/>
</dbReference>
<evidence type="ECO:0000256" key="3">
    <source>
        <dbReference type="ARBA" id="ARBA00022679"/>
    </source>
</evidence>